<dbReference type="SUPFAM" id="SSF51395">
    <property type="entry name" value="FMN-linked oxidoreductases"/>
    <property type="match status" value="1"/>
</dbReference>
<dbReference type="RefSeq" id="WP_311822984.1">
    <property type="nucleotide sequence ID" value="NZ_JARPYF010000008.1"/>
</dbReference>
<dbReference type="Pfam" id="PF00724">
    <property type="entry name" value="Oxidored_FMN"/>
    <property type="match status" value="1"/>
</dbReference>
<proteinExistence type="predicted"/>
<accession>A0ABU3F1A7</accession>
<evidence type="ECO:0000259" key="1">
    <source>
        <dbReference type="Pfam" id="PF00724"/>
    </source>
</evidence>
<dbReference type="InterPro" id="IPR045247">
    <property type="entry name" value="Oye-like"/>
</dbReference>
<reference evidence="2 3" key="1">
    <citation type="submission" date="2023-03" db="EMBL/GenBank/DDBJ databases">
        <authorList>
            <person name="Shen W."/>
            <person name="Cai J."/>
        </authorList>
    </citation>
    <scope>NUCLEOTIDE SEQUENCE [LARGE SCALE GENOMIC DNA]</scope>
    <source>
        <strain evidence="2 3">D6-4</strain>
    </source>
</reference>
<dbReference type="InterPro" id="IPR001155">
    <property type="entry name" value="OxRdtase_FMN_N"/>
</dbReference>
<gene>
    <name evidence="2" type="ORF">P7D85_14145</name>
</gene>
<evidence type="ECO:0000313" key="2">
    <source>
        <dbReference type="EMBL" id="MDT2600923.1"/>
    </source>
</evidence>
<dbReference type="CDD" id="cd02933">
    <property type="entry name" value="OYE_like_FMN"/>
    <property type="match status" value="1"/>
</dbReference>
<dbReference type="Gene3D" id="3.20.20.70">
    <property type="entry name" value="Aldolase class I"/>
    <property type="match status" value="1"/>
</dbReference>
<evidence type="ECO:0000313" key="3">
    <source>
        <dbReference type="Proteomes" id="UP001252875"/>
    </source>
</evidence>
<dbReference type="PANTHER" id="PTHR22893">
    <property type="entry name" value="NADH OXIDOREDUCTASE-RELATED"/>
    <property type="match status" value="1"/>
</dbReference>
<protein>
    <submittedName>
        <fullName evidence="2">Alkene reductase</fullName>
    </submittedName>
</protein>
<dbReference type="Proteomes" id="UP001252875">
    <property type="component" value="Unassembled WGS sequence"/>
</dbReference>
<sequence length="358" mass="39762">MEFNTLWKPITVGDMHLPHRLVMAPMTRNRANDDGTVDDHSALYYSQRASMGLLISEGTQPSLEGQGYLKSPGIYTQDHIEAWRQVTEAVHEKGGKFFIQLMHAGRMNHPENTSDHHQGVAPSAIAPENGHIFTAEGMKPVPAPRELTVEEIESTIEDFRKAAKAAIEAGADGVEIHGANGYLIHEFLGENSNLRTDQFGGTVENKARFAIEVAKAIVDEIGAEKVGFRISPYTDFSTIDEGQDGVAIYDYLTKELNKLHLAYLHVLYTGREDILTNIRNNWDNVLIVNRMGRPFEKLDYDIKNGQADMASIGAWALANPDFISRVKQGAELNEPDGKTFFGGGDEGYIDYPTLDEQK</sequence>
<organism evidence="2 3">
    <name type="scientific">Enterococcus hulanensis</name>
    <dbReference type="NCBI Taxonomy" id="2559929"/>
    <lineage>
        <taxon>Bacteria</taxon>
        <taxon>Bacillati</taxon>
        <taxon>Bacillota</taxon>
        <taxon>Bacilli</taxon>
        <taxon>Lactobacillales</taxon>
        <taxon>Enterococcaceae</taxon>
        <taxon>Enterococcus</taxon>
    </lineage>
</organism>
<name>A0ABU3F1A7_9ENTE</name>
<comment type="caution">
    <text evidence="2">The sequence shown here is derived from an EMBL/GenBank/DDBJ whole genome shotgun (WGS) entry which is preliminary data.</text>
</comment>
<dbReference type="PANTHER" id="PTHR22893:SF91">
    <property type="entry name" value="NADPH DEHYDROGENASE 2-RELATED"/>
    <property type="match status" value="1"/>
</dbReference>
<dbReference type="InterPro" id="IPR013785">
    <property type="entry name" value="Aldolase_TIM"/>
</dbReference>
<dbReference type="EMBL" id="JARPYI010000008">
    <property type="protein sequence ID" value="MDT2600923.1"/>
    <property type="molecule type" value="Genomic_DNA"/>
</dbReference>
<feature type="domain" description="NADH:flavin oxidoreductase/NADH oxidase N-terminal" evidence="1">
    <location>
        <begin position="6"/>
        <end position="333"/>
    </location>
</feature>
<keyword evidence="3" id="KW-1185">Reference proteome</keyword>